<dbReference type="KEGG" id="enn:FRE64_14490"/>
<evidence type="ECO:0000313" key="3">
    <source>
        <dbReference type="Proteomes" id="UP000318453"/>
    </source>
</evidence>
<reference evidence="2 3" key="1">
    <citation type="submission" date="2019-08" db="EMBL/GenBank/DDBJ databases">
        <title>Carotenoids and Carotenoid Binding Proteins in the Halophilic Cyanobacterium Euhalothece sp. ZM00.</title>
        <authorList>
            <person name="Cho S.M."/>
            <person name="Song J.Y."/>
            <person name="Park Y.-I."/>
        </authorList>
    </citation>
    <scope>NUCLEOTIDE SEQUENCE [LARGE SCALE GENOMIC DNA]</scope>
    <source>
        <strain evidence="2 3">Z-M001</strain>
    </source>
</reference>
<dbReference type="Proteomes" id="UP000318453">
    <property type="component" value="Chromosome"/>
</dbReference>
<organism evidence="2 3">
    <name type="scientific">Euhalothece natronophila Z-M001</name>
    <dbReference type="NCBI Taxonomy" id="522448"/>
    <lineage>
        <taxon>Bacteria</taxon>
        <taxon>Bacillati</taxon>
        <taxon>Cyanobacteriota</taxon>
        <taxon>Cyanophyceae</taxon>
        <taxon>Oscillatoriophycideae</taxon>
        <taxon>Chroococcales</taxon>
        <taxon>Halothecacae</taxon>
        <taxon>Halothece cluster</taxon>
        <taxon>Euhalothece</taxon>
    </lineage>
</organism>
<dbReference type="AlphaFoldDB" id="A0A5B8NP54"/>
<accession>A0A5B8NP54</accession>
<evidence type="ECO:0000313" key="2">
    <source>
        <dbReference type="EMBL" id="QDZ41042.1"/>
    </source>
</evidence>
<protein>
    <submittedName>
        <fullName evidence="2">Uncharacterized protein</fullName>
    </submittedName>
</protein>
<evidence type="ECO:0000256" key="1">
    <source>
        <dbReference type="SAM" id="Phobius"/>
    </source>
</evidence>
<sequence>MSWLEFALVTTFNISVCVLLPRLVTLNWGKLMQRMMVNTNKSVSSQSSHFSTSVRMVASKTNR</sequence>
<dbReference type="EMBL" id="CP042326">
    <property type="protein sequence ID" value="QDZ41042.1"/>
    <property type="molecule type" value="Genomic_DNA"/>
</dbReference>
<feature type="transmembrane region" description="Helical" evidence="1">
    <location>
        <begin position="6"/>
        <end position="26"/>
    </location>
</feature>
<keyword evidence="1" id="KW-0472">Membrane</keyword>
<keyword evidence="1" id="KW-0812">Transmembrane</keyword>
<keyword evidence="1" id="KW-1133">Transmembrane helix</keyword>
<name>A0A5B8NP54_9CHRO</name>
<dbReference type="RefSeq" id="WP_146296879.1">
    <property type="nucleotide sequence ID" value="NZ_CP042326.1"/>
</dbReference>
<gene>
    <name evidence="2" type="ORF">FRE64_14490</name>
</gene>
<keyword evidence="3" id="KW-1185">Reference proteome</keyword>
<proteinExistence type="predicted"/>